<organism evidence="6 7">
    <name type="scientific">Mycena chlorophos</name>
    <name type="common">Agaric fungus</name>
    <name type="synonym">Agaricus chlorophos</name>
    <dbReference type="NCBI Taxonomy" id="658473"/>
    <lineage>
        <taxon>Eukaryota</taxon>
        <taxon>Fungi</taxon>
        <taxon>Dikarya</taxon>
        <taxon>Basidiomycota</taxon>
        <taxon>Agaricomycotina</taxon>
        <taxon>Agaricomycetes</taxon>
        <taxon>Agaricomycetidae</taxon>
        <taxon>Agaricales</taxon>
        <taxon>Marasmiineae</taxon>
        <taxon>Mycenaceae</taxon>
        <taxon>Mycena</taxon>
    </lineage>
</organism>
<dbReference type="Gene3D" id="1.10.1200.120">
    <property type="entry name" value="Large-conductance mechanosensitive channel, MscL, domain 1"/>
    <property type="match status" value="1"/>
</dbReference>
<feature type="transmembrane region" description="Helical" evidence="5">
    <location>
        <begin position="109"/>
        <end position="132"/>
    </location>
</feature>
<evidence type="ECO:0008006" key="8">
    <source>
        <dbReference type="Google" id="ProtNLM"/>
    </source>
</evidence>
<dbReference type="PANTHER" id="PTHR30266:SF2">
    <property type="entry name" value="LARGE-CONDUCTANCE MECHANOSENSITIVE CHANNEL"/>
    <property type="match status" value="1"/>
</dbReference>
<name>A0ABQ0L7Y9_MYCCL</name>
<evidence type="ECO:0000313" key="7">
    <source>
        <dbReference type="Proteomes" id="UP000815677"/>
    </source>
</evidence>
<dbReference type="InterPro" id="IPR036019">
    <property type="entry name" value="MscL_channel"/>
</dbReference>
<evidence type="ECO:0000313" key="6">
    <source>
        <dbReference type="EMBL" id="GAT47269.1"/>
    </source>
</evidence>
<evidence type="ECO:0000256" key="3">
    <source>
        <dbReference type="ARBA" id="ARBA00022989"/>
    </source>
</evidence>
<dbReference type="Pfam" id="PF01741">
    <property type="entry name" value="MscL"/>
    <property type="match status" value="1"/>
</dbReference>
<dbReference type="PANTHER" id="PTHR30266">
    <property type="entry name" value="MECHANOSENSITIVE CHANNEL MSCL"/>
    <property type="match status" value="1"/>
</dbReference>
<comment type="subcellular location">
    <subcellularLocation>
        <location evidence="1">Membrane</location>
        <topology evidence="1">Multi-pass membrane protein</topology>
    </subcellularLocation>
</comment>
<dbReference type="SUPFAM" id="SSF81330">
    <property type="entry name" value="Gated mechanosensitive channel"/>
    <property type="match status" value="1"/>
</dbReference>
<evidence type="ECO:0000256" key="5">
    <source>
        <dbReference type="SAM" id="Phobius"/>
    </source>
</evidence>
<keyword evidence="7" id="KW-1185">Reference proteome</keyword>
<dbReference type="Proteomes" id="UP000815677">
    <property type="component" value="Unassembled WGS sequence"/>
</dbReference>
<accession>A0ABQ0L7Y9</accession>
<evidence type="ECO:0000256" key="2">
    <source>
        <dbReference type="ARBA" id="ARBA00022692"/>
    </source>
</evidence>
<sequence>MSSNNQEEHVHLIDIENNVVQRVRGVWAGFKGFLGRDNVLEVAVGLIIAGAFSNVVNSLVTDVLLPPISLLPFMGRNLPAKFSVLRPGRTPNAVYNTLEQAADDGAVTLAWGAFINNLVTFFALGFVLYGIAQVYSMVTKESIIKHIVKCKFCRKDISQTAQRCAFCTSWLDGREEKAHPPPPHPSTLI</sequence>
<keyword evidence="3 5" id="KW-1133">Transmembrane helix</keyword>
<evidence type="ECO:0000256" key="1">
    <source>
        <dbReference type="ARBA" id="ARBA00004141"/>
    </source>
</evidence>
<proteinExistence type="predicted"/>
<protein>
    <recommendedName>
        <fullName evidence="8">Large-conductance mechanosensitive channel</fullName>
    </recommendedName>
</protein>
<reference evidence="6" key="1">
    <citation type="submission" date="2014-09" db="EMBL/GenBank/DDBJ databases">
        <title>Genome sequence of the luminous mushroom Mycena chlorophos for searching fungal bioluminescence genes.</title>
        <authorList>
            <person name="Tanaka Y."/>
            <person name="Kasuga D."/>
            <person name="Oba Y."/>
            <person name="Hase S."/>
            <person name="Sato K."/>
            <person name="Oba Y."/>
            <person name="Sakakibara Y."/>
        </authorList>
    </citation>
    <scope>NUCLEOTIDE SEQUENCE</scope>
</reference>
<keyword evidence="4 5" id="KW-0472">Membrane</keyword>
<feature type="transmembrane region" description="Helical" evidence="5">
    <location>
        <begin position="39"/>
        <end position="60"/>
    </location>
</feature>
<keyword evidence="2 5" id="KW-0812">Transmembrane</keyword>
<dbReference type="InterPro" id="IPR037673">
    <property type="entry name" value="MSC/AndL"/>
</dbReference>
<dbReference type="EMBL" id="DF843281">
    <property type="protein sequence ID" value="GAT47269.1"/>
    <property type="molecule type" value="Genomic_DNA"/>
</dbReference>
<gene>
    <name evidence="6" type="ORF">MCHLO_04734</name>
</gene>
<evidence type="ECO:0000256" key="4">
    <source>
        <dbReference type="ARBA" id="ARBA00023136"/>
    </source>
</evidence>